<protein>
    <recommendedName>
        <fullName evidence="5">Membrane or secreted protein</fullName>
    </recommendedName>
</protein>
<evidence type="ECO:0000256" key="1">
    <source>
        <dbReference type="SAM" id="MobiDB-lite"/>
    </source>
</evidence>
<accession>A0A1I0R4N1</accession>
<dbReference type="RefSeq" id="WP_089894631.1">
    <property type="nucleotide sequence ID" value="NZ_FOJG01000001.1"/>
</dbReference>
<keyword evidence="4" id="KW-1185">Reference proteome</keyword>
<reference evidence="4" key="1">
    <citation type="submission" date="2016-10" db="EMBL/GenBank/DDBJ databases">
        <authorList>
            <person name="Varghese N."/>
            <person name="Submissions S."/>
        </authorList>
    </citation>
    <scope>NUCLEOTIDE SEQUENCE [LARGE SCALE GENOMIC DNA]</scope>
    <source>
        <strain evidence="4">DSM 3695</strain>
    </source>
</reference>
<gene>
    <name evidence="3" type="ORF">SAMN04488122_2258</name>
</gene>
<dbReference type="Proteomes" id="UP000199310">
    <property type="component" value="Unassembled WGS sequence"/>
</dbReference>
<keyword evidence="2" id="KW-0732">Signal</keyword>
<feature type="region of interest" description="Disordered" evidence="1">
    <location>
        <begin position="209"/>
        <end position="232"/>
    </location>
</feature>
<proteinExistence type="predicted"/>
<feature type="chain" id="PRO_5011640747" description="Membrane or secreted protein" evidence="2">
    <location>
        <begin position="21"/>
        <end position="232"/>
    </location>
</feature>
<feature type="signal peptide" evidence="2">
    <location>
        <begin position="1"/>
        <end position="20"/>
    </location>
</feature>
<evidence type="ECO:0000313" key="3">
    <source>
        <dbReference type="EMBL" id="SEW35493.1"/>
    </source>
</evidence>
<feature type="compositionally biased region" description="Basic and acidic residues" evidence="1">
    <location>
        <begin position="215"/>
        <end position="232"/>
    </location>
</feature>
<evidence type="ECO:0000256" key="2">
    <source>
        <dbReference type="SAM" id="SignalP"/>
    </source>
</evidence>
<evidence type="ECO:0000313" key="4">
    <source>
        <dbReference type="Proteomes" id="UP000199310"/>
    </source>
</evidence>
<dbReference type="Gene3D" id="2.40.128.490">
    <property type="entry name" value="Uncharacterised protein PF14869, DUF4488"/>
    <property type="match status" value="1"/>
</dbReference>
<dbReference type="EMBL" id="FOJG01000001">
    <property type="protein sequence ID" value="SEW35493.1"/>
    <property type="molecule type" value="Genomic_DNA"/>
</dbReference>
<dbReference type="STRING" id="29529.SAMN04488122_2258"/>
<evidence type="ECO:0008006" key="5">
    <source>
        <dbReference type="Google" id="ProtNLM"/>
    </source>
</evidence>
<organism evidence="3 4">
    <name type="scientific">Chitinophaga arvensicola</name>
    <dbReference type="NCBI Taxonomy" id="29529"/>
    <lineage>
        <taxon>Bacteria</taxon>
        <taxon>Pseudomonadati</taxon>
        <taxon>Bacteroidota</taxon>
        <taxon>Chitinophagia</taxon>
        <taxon>Chitinophagales</taxon>
        <taxon>Chitinophagaceae</taxon>
        <taxon>Chitinophaga</taxon>
    </lineage>
</organism>
<dbReference type="AlphaFoldDB" id="A0A1I0R4N1"/>
<dbReference type="OrthoDB" id="706756at2"/>
<sequence length="232" mass="25506">MKKLILLCTLFLSCIGFIKAEDAPLGAWKSVAGEVTSVLLVTQHWFTITEYNQKNFISSYGGTWKDAGNGEVEVTIHFNTENKSQVGQNTSTPVSIQNGQLITGNPGGGTQQWTRIDEATGPLAGSWQITSRENNGKMNPIPDGARRTLKILTNTRFQWIAINQDTGEFFGSGGGTYKFENGTYTEKIEFFSRDNSRIGASLSFKGSVSGNNWDHSGKSSKGDPIHEVWTRE</sequence>
<name>A0A1I0R4N1_9BACT</name>